<dbReference type="InterPro" id="IPR015915">
    <property type="entry name" value="Kelch-typ_b-propeller"/>
</dbReference>
<dbReference type="PANTHER" id="PTHR45632:SF3">
    <property type="entry name" value="KELCH-LIKE PROTEIN 32"/>
    <property type="match status" value="1"/>
</dbReference>
<dbReference type="Pfam" id="PF24681">
    <property type="entry name" value="Kelch_KLHDC2_KLHL20_DRC7"/>
    <property type="match status" value="1"/>
</dbReference>
<comment type="caution">
    <text evidence="4">The sequence shown here is derived from an EMBL/GenBank/DDBJ whole genome shotgun (WGS) entry which is preliminary data.</text>
</comment>
<reference evidence="4 5" key="1">
    <citation type="submission" date="2023-03" db="EMBL/GenBank/DDBJ databases">
        <title>Draft genome sequence of Thalassotalea eurytherma JCM 18482T.</title>
        <authorList>
            <person name="Sawabe T."/>
        </authorList>
    </citation>
    <scope>NUCLEOTIDE SEQUENCE [LARGE SCALE GENOMIC DNA]</scope>
    <source>
        <strain evidence="4 5">JCM 18482</strain>
    </source>
</reference>
<feature type="signal peptide" evidence="3">
    <location>
        <begin position="1"/>
        <end position="24"/>
    </location>
</feature>
<keyword evidence="3" id="KW-0732">Signal</keyword>
<name>A0ABQ6GYW5_9GAMM</name>
<keyword evidence="2" id="KW-0677">Repeat</keyword>
<proteinExistence type="predicted"/>
<dbReference type="SUPFAM" id="SSF117281">
    <property type="entry name" value="Kelch motif"/>
    <property type="match status" value="1"/>
</dbReference>
<accession>A0ABQ6GYW5</accession>
<evidence type="ECO:0000313" key="4">
    <source>
        <dbReference type="EMBL" id="GLX81143.1"/>
    </source>
</evidence>
<sequence>MINTTIKAIVFGLAFTCSTTFSYAQIASLPEPVTNNAVAHVTAHDEQYIISFSGLGKEKDYQAVHNKVFVYRASSNTWQHAPGVPIEKPPNGLTGRLASVAASIGNYAYVFGGYTVAKDHSEVSVPDVYRFDPSNHQYTKLAPMPVPVDDSIALTYQNRYIFLISGWHNDGNVNLVQIYDTKTNQWQQGSPFPGKPVFGQAGGMVDNTLVVCDGVKVDYYPVKRRGFSAEPACYKGEINEKDLTKIHWTTLKHPTGSARYRMAAMGDHSSNSIIFIGGSGNPYNYNGIGYDKAPSSPSPVLWQYKLSNNKWHMITTAKATMDHRGLIKFKGRYITVGGMGEN</sequence>
<evidence type="ECO:0000256" key="2">
    <source>
        <dbReference type="ARBA" id="ARBA00022737"/>
    </source>
</evidence>
<protein>
    <recommendedName>
        <fullName evidence="6">Galactose oxidase</fullName>
    </recommendedName>
</protein>
<feature type="chain" id="PRO_5046614307" description="Galactose oxidase" evidence="3">
    <location>
        <begin position="25"/>
        <end position="342"/>
    </location>
</feature>
<dbReference type="Proteomes" id="UP001157133">
    <property type="component" value="Unassembled WGS sequence"/>
</dbReference>
<dbReference type="EMBL" id="BSSU01000003">
    <property type="protein sequence ID" value="GLX81143.1"/>
    <property type="molecule type" value="Genomic_DNA"/>
</dbReference>
<evidence type="ECO:0000256" key="1">
    <source>
        <dbReference type="ARBA" id="ARBA00022441"/>
    </source>
</evidence>
<organism evidence="4 5">
    <name type="scientific">Thalassotalea eurytherma</name>
    <dbReference type="NCBI Taxonomy" id="1144278"/>
    <lineage>
        <taxon>Bacteria</taxon>
        <taxon>Pseudomonadati</taxon>
        <taxon>Pseudomonadota</taxon>
        <taxon>Gammaproteobacteria</taxon>
        <taxon>Alteromonadales</taxon>
        <taxon>Colwelliaceae</taxon>
        <taxon>Thalassotalea</taxon>
    </lineage>
</organism>
<evidence type="ECO:0008006" key="6">
    <source>
        <dbReference type="Google" id="ProtNLM"/>
    </source>
</evidence>
<dbReference type="PANTHER" id="PTHR45632">
    <property type="entry name" value="LD33804P"/>
    <property type="match status" value="1"/>
</dbReference>
<evidence type="ECO:0000256" key="3">
    <source>
        <dbReference type="SAM" id="SignalP"/>
    </source>
</evidence>
<gene>
    <name evidence="4" type="ORF">theurythT_05950</name>
</gene>
<evidence type="ECO:0000313" key="5">
    <source>
        <dbReference type="Proteomes" id="UP001157133"/>
    </source>
</evidence>
<dbReference type="Gene3D" id="2.120.10.80">
    <property type="entry name" value="Kelch-type beta propeller"/>
    <property type="match status" value="2"/>
</dbReference>
<dbReference type="RefSeq" id="WP_284206474.1">
    <property type="nucleotide sequence ID" value="NZ_BSSU01000003.1"/>
</dbReference>
<keyword evidence="1" id="KW-0880">Kelch repeat</keyword>
<keyword evidence="5" id="KW-1185">Reference proteome</keyword>